<proteinExistence type="predicted"/>
<dbReference type="STRING" id="1117702.AQZ52_07620"/>
<reference evidence="2 3" key="1">
    <citation type="submission" date="2015-10" db="EMBL/GenBank/DDBJ databases">
        <title>Draft genome sequence of Novosphingobium fuchskuhlense DSM 25065 isolated from a surface water sample of the southwest basin of Lake Grosse Fuchskuhle.</title>
        <authorList>
            <person name="Ruckert C."/>
            <person name="Winkler A."/>
            <person name="Glaeser J."/>
            <person name="Grossart H.-P."/>
            <person name="Kalinowski J."/>
            <person name="Glaeser S."/>
        </authorList>
    </citation>
    <scope>NUCLEOTIDE SEQUENCE [LARGE SCALE GENOMIC DNA]</scope>
    <source>
        <strain evidence="2 3">FNE08-7</strain>
    </source>
</reference>
<dbReference type="AlphaFoldDB" id="A0A117UY74"/>
<dbReference type="OrthoDB" id="5739879at2"/>
<feature type="region of interest" description="Disordered" evidence="1">
    <location>
        <begin position="55"/>
        <end position="79"/>
    </location>
</feature>
<feature type="compositionally biased region" description="Basic and acidic residues" evidence="1">
    <location>
        <begin position="60"/>
        <end position="73"/>
    </location>
</feature>
<protein>
    <submittedName>
        <fullName evidence="2">Uncharacterized protein</fullName>
    </submittedName>
</protein>
<evidence type="ECO:0000313" key="3">
    <source>
        <dbReference type="Proteomes" id="UP000058012"/>
    </source>
</evidence>
<keyword evidence="3" id="KW-1185">Reference proteome</keyword>
<evidence type="ECO:0000256" key="1">
    <source>
        <dbReference type="SAM" id="MobiDB-lite"/>
    </source>
</evidence>
<gene>
    <name evidence="2" type="ORF">AQZ52_07620</name>
</gene>
<sequence length="79" mass="8700">MLGMGDGSCPFEFNFDPATFKVGDHVSYRVTGSLEGMPFVGTLLEVHDDHVVISPGESEPEARYRGTREDRPVVDISEI</sequence>
<comment type="caution">
    <text evidence="2">The sequence shown here is derived from an EMBL/GenBank/DDBJ whole genome shotgun (WGS) entry which is preliminary data.</text>
</comment>
<name>A0A117UY74_9SPHN</name>
<dbReference type="Proteomes" id="UP000058012">
    <property type="component" value="Unassembled WGS sequence"/>
</dbReference>
<organism evidence="2 3">
    <name type="scientific">Novosphingobium fuchskuhlense</name>
    <dbReference type="NCBI Taxonomy" id="1117702"/>
    <lineage>
        <taxon>Bacteria</taxon>
        <taxon>Pseudomonadati</taxon>
        <taxon>Pseudomonadota</taxon>
        <taxon>Alphaproteobacteria</taxon>
        <taxon>Sphingomonadales</taxon>
        <taxon>Sphingomonadaceae</taxon>
        <taxon>Novosphingobium</taxon>
    </lineage>
</organism>
<accession>A0A117UY74</accession>
<evidence type="ECO:0000313" key="2">
    <source>
        <dbReference type="EMBL" id="KUR73051.1"/>
    </source>
</evidence>
<dbReference type="RefSeq" id="WP_067908056.1">
    <property type="nucleotide sequence ID" value="NZ_KQ954244.1"/>
</dbReference>
<dbReference type="EMBL" id="LLZS01000003">
    <property type="protein sequence ID" value="KUR73051.1"/>
    <property type="molecule type" value="Genomic_DNA"/>
</dbReference>